<reference evidence="7" key="1">
    <citation type="journal article" date="2016" name="Nature">
        <title>The genome of the seagrass Zostera marina reveals angiosperm adaptation to the sea.</title>
        <authorList>
            <person name="Olsen J.L."/>
            <person name="Rouze P."/>
            <person name="Verhelst B."/>
            <person name="Lin Y.-C."/>
            <person name="Bayer T."/>
            <person name="Collen J."/>
            <person name="Dattolo E."/>
            <person name="De Paoli E."/>
            <person name="Dittami S."/>
            <person name="Maumus F."/>
            <person name="Michel G."/>
            <person name="Kersting A."/>
            <person name="Lauritano C."/>
            <person name="Lohaus R."/>
            <person name="Toepel M."/>
            <person name="Tonon T."/>
            <person name="Vanneste K."/>
            <person name="Amirebrahimi M."/>
            <person name="Brakel J."/>
            <person name="Bostroem C."/>
            <person name="Chovatia M."/>
            <person name="Grimwood J."/>
            <person name="Jenkins J.W."/>
            <person name="Jueterbock A."/>
            <person name="Mraz A."/>
            <person name="Stam W.T."/>
            <person name="Tice H."/>
            <person name="Bornberg-Bauer E."/>
            <person name="Green P.J."/>
            <person name="Pearson G.A."/>
            <person name="Procaccini G."/>
            <person name="Duarte C.M."/>
            <person name="Schmutz J."/>
            <person name="Reusch T.B.H."/>
            <person name="Van de Peer Y."/>
        </authorList>
    </citation>
    <scope>NUCLEOTIDE SEQUENCE [LARGE SCALE GENOMIC DNA]</scope>
    <source>
        <strain evidence="7">cv. Finnish</strain>
    </source>
</reference>
<dbReference type="OMA" id="GKICHLY"/>
<dbReference type="GO" id="GO:0030896">
    <property type="term" value="C:checkpoint clamp complex"/>
    <property type="evidence" value="ECO:0000318"/>
    <property type="project" value="GO_Central"/>
</dbReference>
<name>A0A0K9P1C5_ZOSMR</name>
<dbReference type="AlphaFoldDB" id="A0A0K9P1C5"/>
<protein>
    <recommendedName>
        <fullName evidence="4">Checkpoint protein</fullName>
    </recommendedName>
</protein>
<comment type="caution">
    <text evidence="6">The sequence shown here is derived from an EMBL/GenBank/DDBJ whole genome shotgun (WGS) entry which is preliminary data.</text>
</comment>
<dbReference type="STRING" id="29655.A0A0K9P1C5"/>
<evidence type="ECO:0000313" key="7">
    <source>
        <dbReference type="Proteomes" id="UP000036987"/>
    </source>
</evidence>
<dbReference type="FunFam" id="3.70.10.10:FF:000010">
    <property type="entry name" value="Checkpoint protein"/>
    <property type="match status" value="1"/>
</dbReference>
<dbReference type="GO" id="GO:0035861">
    <property type="term" value="C:site of double-strand break"/>
    <property type="evidence" value="ECO:0000318"/>
    <property type="project" value="GO_Central"/>
</dbReference>
<evidence type="ECO:0000256" key="2">
    <source>
        <dbReference type="ARBA" id="ARBA00005563"/>
    </source>
</evidence>
<accession>A0A0K9P1C5</accession>
<dbReference type="GO" id="GO:0006289">
    <property type="term" value="P:nucleotide-excision repair"/>
    <property type="evidence" value="ECO:0000318"/>
    <property type="project" value="GO_Central"/>
</dbReference>
<evidence type="ECO:0000256" key="1">
    <source>
        <dbReference type="ARBA" id="ARBA00004123"/>
    </source>
</evidence>
<comment type="similarity">
    <text evidence="2 4">Belongs to the HUS1 family.</text>
</comment>
<keyword evidence="5" id="KW-1133">Transmembrane helix</keyword>
<keyword evidence="5" id="KW-0812">Transmembrane</keyword>
<dbReference type="Pfam" id="PF04005">
    <property type="entry name" value="Hus1"/>
    <property type="match status" value="1"/>
</dbReference>
<feature type="transmembrane region" description="Helical" evidence="5">
    <location>
        <begin position="280"/>
        <end position="300"/>
    </location>
</feature>
<dbReference type="GO" id="GO:0000724">
    <property type="term" value="P:double-strand break repair via homologous recombination"/>
    <property type="evidence" value="ECO:0000318"/>
    <property type="project" value="GO_Central"/>
</dbReference>
<proteinExistence type="inferred from homology"/>
<evidence type="ECO:0000256" key="3">
    <source>
        <dbReference type="ARBA" id="ARBA00023242"/>
    </source>
</evidence>
<dbReference type="InterPro" id="IPR007150">
    <property type="entry name" value="HUS1/Mec3"/>
</dbReference>
<gene>
    <name evidence="6" type="ORF">ZOSMA_446G00150</name>
</gene>
<comment type="subcellular location">
    <subcellularLocation>
        <location evidence="1">Nucleus</location>
    </subcellularLocation>
</comment>
<organism evidence="6 7">
    <name type="scientific">Zostera marina</name>
    <name type="common">Eelgrass</name>
    <dbReference type="NCBI Taxonomy" id="29655"/>
    <lineage>
        <taxon>Eukaryota</taxon>
        <taxon>Viridiplantae</taxon>
        <taxon>Streptophyta</taxon>
        <taxon>Embryophyta</taxon>
        <taxon>Tracheophyta</taxon>
        <taxon>Spermatophyta</taxon>
        <taxon>Magnoliopsida</taxon>
        <taxon>Liliopsida</taxon>
        <taxon>Zosteraceae</taxon>
        <taxon>Zostera</taxon>
    </lineage>
</organism>
<dbReference type="EMBL" id="LFYR01001322">
    <property type="protein sequence ID" value="KMZ62778.1"/>
    <property type="molecule type" value="Genomic_DNA"/>
</dbReference>
<dbReference type="InterPro" id="IPR016580">
    <property type="entry name" value="HUS1"/>
</dbReference>
<dbReference type="GO" id="GO:0031573">
    <property type="term" value="P:mitotic intra-S DNA damage checkpoint signaling"/>
    <property type="evidence" value="ECO:0000318"/>
    <property type="project" value="GO_Central"/>
</dbReference>
<dbReference type="PANTHER" id="PTHR12900">
    <property type="entry name" value="MITOTIC AND DNA DAMAGE CHECKPOINT PROTEIN HUS1"/>
    <property type="match status" value="1"/>
</dbReference>
<dbReference type="Gene3D" id="3.70.10.10">
    <property type="match status" value="1"/>
</dbReference>
<evidence type="ECO:0000313" key="6">
    <source>
        <dbReference type="EMBL" id="KMZ62778.1"/>
    </source>
</evidence>
<dbReference type="GO" id="GO:0044778">
    <property type="term" value="P:meiotic DNA integrity checkpoint signaling"/>
    <property type="evidence" value="ECO:0000318"/>
    <property type="project" value="GO_Central"/>
</dbReference>
<dbReference type="GO" id="GO:0033314">
    <property type="term" value="P:mitotic DNA replication checkpoint signaling"/>
    <property type="evidence" value="ECO:0000318"/>
    <property type="project" value="GO_Central"/>
</dbReference>
<dbReference type="OrthoDB" id="337750at2759"/>
<keyword evidence="7" id="KW-1185">Reference proteome</keyword>
<keyword evidence="5" id="KW-0472">Membrane</keyword>
<dbReference type="PIRSF" id="PIRSF011312">
    <property type="entry name" value="Cell_cycle_HUS1"/>
    <property type="match status" value="1"/>
</dbReference>
<evidence type="ECO:0000256" key="5">
    <source>
        <dbReference type="SAM" id="Phobius"/>
    </source>
</evidence>
<sequence length="324" mass="35505">MKFKALLTADGVNLLDKRFLPAMDKVGRICLMYLTKEHTMFLHNLSPSFGGGDGVQCIAQFRKDVIFTDYRISSQNNDRIAFVIDIALLHRALRSAVSILRSGGGGVGDELHIQIKLVKKLPAGAAHALPYLSFETKGYKSAVIHDVPISKPLSRPDVIELQSALDASRDIPETLVQVPDMIHLQNLVDKLRNVGELLNVSITQYGDLHLHVSTSLITVGSEFRKLKVLGIRADAPNANQNLTPSSRIETAIQRGAAQTVQVNMKHLAKSLNCHMSKPDAAFYGIAPMGACLTMIFQFFIPGTRQMDNSISLHCRLPVLDTGSA</sequence>
<dbReference type="PANTHER" id="PTHR12900:SF0">
    <property type="entry name" value="CHECKPOINT PROTEIN"/>
    <property type="match status" value="1"/>
</dbReference>
<evidence type="ECO:0000256" key="4">
    <source>
        <dbReference type="PIRNR" id="PIRNR011312"/>
    </source>
</evidence>
<keyword evidence="3" id="KW-0539">Nucleus</keyword>
<dbReference type="GO" id="GO:0000723">
    <property type="term" value="P:telomere maintenance"/>
    <property type="evidence" value="ECO:0000318"/>
    <property type="project" value="GO_Central"/>
</dbReference>
<dbReference type="GO" id="GO:0005730">
    <property type="term" value="C:nucleolus"/>
    <property type="evidence" value="ECO:0007669"/>
    <property type="project" value="InterPro"/>
</dbReference>
<dbReference type="Proteomes" id="UP000036987">
    <property type="component" value="Unassembled WGS sequence"/>
</dbReference>